<gene>
    <name evidence="4" type="ORF">DNU06_00990</name>
</gene>
<sequence>MKIAFIIFLTFFYMGYAHTQNADFEWAIANGGSFIDVSMDNHTDLNGNVYTSGYFYTTVDFDPDIAVLNLTSNGDEDIFIQKLDANGSLLWARSFGGTGDDRGANIVTDQLGSVYISGTFNNTMDADPGPNVFNLISNGYSDFFILKLDLNGDFVWAKSFGGLSAEYYINMDVDAGGNLYLSGSYRDSLDFDPSNAVYQLQANGNTDVFVQKLDTFGNFVWAKSIGGAEADLNNGISTDNYGNAYLTGSYRNTVDFNPGNGVFNLTSSGIDDVYLLKLNHTGDFEWANSFGNVNNESGRAIHVNDSGFIFLAGTFQNTIDLDPSGGISNVVSNGGNDVFVVKIDTSGAFEWGKSFGGTMYESCSQIISNPAGELYIVGSFLGTINFNQTNSISNFTSNGYNDIYILKLGSLGDFQWAKTIGGPHQDAMSSVSLDLSQDLYFSGNYQNTVDLNPDTGILNFTVNGYTDFFVLKLDQCIVNYTTDTIIACENYTWMDGVTYNTSNDTATHILTNVEGCDSVVTLNLTILYGNSSMDTIVACDNYTWMDGITYSSNNTTATHVLTNISGCDSVVTLNLTVLNSSAATEVISACGPYMWIDGITYAASNNTATYTLPNAVGCDSVISLDLTIDNVNTMTSLSGITITALGTGTYQWLDCNKGYAVIVGANAQTYTPIENGDYAVELSNSNCVDTSACIQITGLGVNDNFSINDIHIFPNPTNGKINVTLSEHHLVSRVFLINIAGEVIQNLWIDSEHLNIDLEALTPGLYFLSFETLNAGRLTYKIVKE</sequence>
<name>A0A2W1N5M1_9FLAO</name>
<dbReference type="NCBIfam" id="TIGR04183">
    <property type="entry name" value="Por_Secre_tail"/>
    <property type="match status" value="1"/>
</dbReference>
<keyword evidence="1 2" id="KW-0732">Signal</keyword>
<keyword evidence="5" id="KW-1185">Reference proteome</keyword>
<reference evidence="4 5" key="1">
    <citation type="submission" date="2018-06" db="EMBL/GenBank/DDBJ databases">
        <title>The draft genome sequence of Crocinitomix sp. SM1701.</title>
        <authorList>
            <person name="Zhang X."/>
        </authorList>
    </citation>
    <scope>NUCLEOTIDE SEQUENCE [LARGE SCALE GENOMIC DNA]</scope>
    <source>
        <strain evidence="4 5">SM1701</strain>
    </source>
</reference>
<evidence type="ECO:0000256" key="1">
    <source>
        <dbReference type="ARBA" id="ARBA00022729"/>
    </source>
</evidence>
<dbReference type="InterPro" id="IPR052918">
    <property type="entry name" value="Motility_Chemotaxis_Reg"/>
</dbReference>
<feature type="signal peptide" evidence="2">
    <location>
        <begin position="1"/>
        <end position="19"/>
    </location>
</feature>
<dbReference type="PANTHER" id="PTHR35580">
    <property type="entry name" value="CELL SURFACE GLYCOPROTEIN (S-LAYER PROTEIN)-LIKE PROTEIN"/>
    <property type="match status" value="1"/>
</dbReference>
<evidence type="ECO:0000256" key="2">
    <source>
        <dbReference type="SAM" id="SignalP"/>
    </source>
</evidence>
<comment type="caution">
    <text evidence="4">The sequence shown here is derived from an EMBL/GenBank/DDBJ whole genome shotgun (WGS) entry which is preliminary data.</text>
</comment>
<feature type="domain" description="Secretion system C-terminal sorting" evidence="3">
    <location>
        <begin position="712"/>
        <end position="775"/>
    </location>
</feature>
<accession>A0A2W1N5M1</accession>
<dbReference type="SUPFAM" id="SSF101898">
    <property type="entry name" value="NHL repeat"/>
    <property type="match status" value="1"/>
</dbReference>
<dbReference type="Pfam" id="PF18962">
    <property type="entry name" value="Por_Secre_tail"/>
    <property type="match status" value="1"/>
</dbReference>
<evidence type="ECO:0000313" key="4">
    <source>
        <dbReference type="EMBL" id="PZE18441.1"/>
    </source>
</evidence>
<feature type="chain" id="PRO_5016007601" description="Secretion system C-terminal sorting domain-containing protein" evidence="2">
    <location>
        <begin position="20"/>
        <end position="785"/>
    </location>
</feature>
<dbReference type="Proteomes" id="UP000249248">
    <property type="component" value="Unassembled WGS sequence"/>
</dbReference>
<protein>
    <recommendedName>
        <fullName evidence="3">Secretion system C-terminal sorting domain-containing protein</fullName>
    </recommendedName>
</protein>
<dbReference type="RefSeq" id="WP_111061341.1">
    <property type="nucleotide sequence ID" value="NZ_JBHUCU010000007.1"/>
</dbReference>
<proteinExistence type="predicted"/>
<dbReference type="InterPro" id="IPR026444">
    <property type="entry name" value="Secre_tail"/>
</dbReference>
<evidence type="ECO:0000313" key="5">
    <source>
        <dbReference type="Proteomes" id="UP000249248"/>
    </source>
</evidence>
<dbReference type="AlphaFoldDB" id="A0A2W1N5M1"/>
<organism evidence="4 5">
    <name type="scientific">Putridiphycobacter roseus</name>
    <dbReference type="NCBI Taxonomy" id="2219161"/>
    <lineage>
        <taxon>Bacteria</taxon>
        <taxon>Pseudomonadati</taxon>
        <taxon>Bacteroidota</taxon>
        <taxon>Flavobacteriia</taxon>
        <taxon>Flavobacteriales</taxon>
        <taxon>Crocinitomicaceae</taxon>
        <taxon>Putridiphycobacter</taxon>
    </lineage>
</organism>
<evidence type="ECO:0000259" key="3">
    <source>
        <dbReference type="Pfam" id="PF18962"/>
    </source>
</evidence>
<dbReference type="OrthoDB" id="9811934at2"/>
<dbReference type="PANTHER" id="PTHR35580:SF1">
    <property type="entry name" value="PHYTASE-LIKE DOMAIN-CONTAINING PROTEIN"/>
    <property type="match status" value="1"/>
</dbReference>
<dbReference type="EMBL" id="QKSB01000001">
    <property type="protein sequence ID" value="PZE18441.1"/>
    <property type="molecule type" value="Genomic_DNA"/>
</dbReference>